<dbReference type="PANTHER" id="PTHR19923">
    <property type="entry name" value="WD40 REPEAT PROTEINPRL1/PRL2-RELATED"/>
    <property type="match status" value="1"/>
</dbReference>
<evidence type="ECO:0000313" key="9">
    <source>
        <dbReference type="Proteomes" id="UP000262825"/>
    </source>
</evidence>
<dbReference type="GO" id="GO:0000974">
    <property type="term" value="C:Prp19 complex"/>
    <property type="evidence" value="ECO:0007669"/>
    <property type="project" value="TreeGrafter"/>
</dbReference>
<dbReference type="InterPro" id="IPR019775">
    <property type="entry name" value="WD40_repeat_CS"/>
</dbReference>
<dbReference type="AlphaFoldDB" id="A0A376B1M7"/>
<evidence type="ECO:0000256" key="4">
    <source>
        <dbReference type="ARBA" id="ARBA00026147"/>
    </source>
</evidence>
<feature type="repeat" description="WD" evidence="6">
    <location>
        <begin position="203"/>
        <end position="244"/>
    </location>
</feature>
<comment type="similarity">
    <text evidence="3 7">Belongs to the WD repeat PRL1/PRL2 family.</text>
</comment>
<reference evidence="9" key="1">
    <citation type="submission" date="2018-06" db="EMBL/GenBank/DDBJ databases">
        <authorList>
            <person name="Guldener U."/>
        </authorList>
    </citation>
    <scope>NUCLEOTIDE SEQUENCE [LARGE SCALE GENOMIC DNA]</scope>
    <source>
        <strain evidence="9">UTAD17</strain>
    </source>
</reference>
<dbReference type="InterPro" id="IPR045241">
    <property type="entry name" value="Prp46/PLRG1-like"/>
</dbReference>
<dbReference type="PROSITE" id="PS00678">
    <property type="entry name" value="WD_REPEATS_1"/>
    <property type="match status" value="2"/>
</dbReference>
<feature type="repeat" description="WD" evidence="6">
    <location>
        <begin position="338"/>
        <end position="374"/>
    </location>
</feature>
<dbReference type="EMBL" id="UFAJ01000021">
    <property type="protein sequence ID" value="SSD58529.1"/>
    <property type="molecule type" value="Genomic_DNA"/>
</dbReference>
<dbReference type="CDD" id="cd00200">
    <property type="entry name" value="WD40"/>
    <property type="match status" value="1"/>
</dbReference>
<comment type="subcellular location">
    <subcellularLocation>
        <location evidence="7">Nucleus</location>
    </subcellularLocation>
</comment>
<evidence type="ECO:0000256" key="6">
    <source>
        <dbReference type="PROSITE-ProRule" id="PRU00221"/>
    </source>
</evidence>
<dbReference type="VEuPathDB" id="FungiDB:SCODWIG_00290"/>
<dbReference type="SMART" id="SM00320">
    <property type="entry name" value="WD40"/>
    <property type="match status" value="7"/>
</dbReference>
<feature type="repeat" description="WD" evidence="6">
    <location>
        <begin position="119"/>
        <end position="160"/>
    </location>
</feature>
<sequence length="374" mass="42255">MEDISSDNVYNRIKWDLKYKYLAHLPEYLQNKLETSGISEKDTDKIEEEKTYDKQIDENINKDDTWELVTMLGGHSGWIRTVKVDPVYGQWIASGSADASIKIWSLLPNDEGHHLKTTLNGHTMSVRDIAISDRHPYMFSCSEDKTVKCWDLEHKSIIRDYHGHLSGVYTVCIHPTLDLIMTAGRDSVVRVWDIRTKRSVMTLTGHKNSINKVLSSPVDPQVISCSNDNTIKLWDLVSGGKQYKTLTVHSKSVRDICLNPSEFSFASCSTNQVFSWKLPEGLLLSNFSKNRDIGLVNTLSCSYDGTLFGGCDNGEMLFYDYKSGKLKTSFYGEKVKGILSGETGILSSTFNKKGDILITGEMDKFVKIWSKNKS</sequence>
<dbReference type="Proteomes" id="UP000262825">
    <property type="component" value="Unassembled WGS sequence"/>
</dbReference>
<keyword evidence="2 7" id="KW-0677">Repeat</keyword>
<keyword evidence="7" id="KW-0508">mRNA splicing</keyword>
<keyword evidence="1 6" id="KW-0853">WD repeat</keyword>
<dbReference type="GO" id="GO:0000398">
    <property type="term" value="P:mRNA splicing, via spliceosome"/>
    <property type="evidence" value="ECO:0007669"/>
    <property type="project" value="UniProtKB-UniRule"/>
</dbReference>
<accession>A0A376B1M7</accession>
<name>A0A376B1M7_9ASCO</name>
<protein>
    <recommendedName>
        <fullName evidence="4 7">Pre-mRNA-splicing factor PRP46</fullName>
    </recommendedName>
    <alternativeName>
        <fullName evidence="5 7">Pre-mRNA-processing protein 46</fullName>
    </alternativeName>
</protein>
<keyword evidence="7" id="KW-0747">Spliceosome</keyword>
<dbReference type="Gene3D" id="2.130.10.10">
    <property type="entry name" value="YVTN repeat-like/Quinoprotein amine dehydrogenase"/>
    <property type="match status" value="1"/>
</dbReference>
<dbReference type="InterPro" id="IPR001680">
    <property type="entry name" value="WD40_rpt"/>
</dbReference>
<keyword evidence="9" id="KW-1185">Reference proteome</keyword>
<evidence type="ECO:0000256" key="5">
    <source>
        <dbReference type="ARBA" id="ARBA00033071"/>
    </source>
</evidence>
<evidence type="ECO:0000256" key="2">
    <source>
        <dbReference type="ARBA" id="ARBA00022737"/>
    </source>
</evidence>
<dbReference type="PRINTS" id="PR00320">
    <property type="entry name" value="GPROTEINBRPT"/>
</dbReference>
<dbReference type="PROSITE" id="PS50082">
    <property type="entry name" value="WD_REPEATS_2"/>
    <property type="match status" value="5"/>
</dbReference>
<evidence type="ECO:0000256" key="7">
    <source>
        <dbReference type="RuleBase" id="RU369036"/>
    </source>
</evidence>
<gene>
    <name evidence="8" type="ORF">SCODWIG_00290</name>
</gene>
<dbReference type="InterPro" id="IPR020472">
    <property type="entry name" value="WD40_PAC1"/>
</dbReference>
<comment type="function">
    <text evidence="7">Involved in pre-mRNA splicing and required for cell cycle progression at G2/M.</text>
</comment>
<keyword evidence="7" id="KW-0539">Nucleus</keyword>
<dbReference type="SUPFAM" id="SSF50978">
    <property type="entry name" value="WD40 repeat-like"/>
    <property type="match status" value="1"/>
</dbReference>
<dbReference type="GO" id="GO:0071013">
    <property type="term" value="C:catalytic step 2 spliceosome"/>
    <property type="evidence" value="ECO:0007669"/>
    <property type="project" value="TreeGrafter"/>
</dbReference>
<evidence type="ECO:0000256" key="3">
    <source>
        <dbReference type="ARBA" id="ARBA00025726"/>
    </source>
</evidence>
<evidence type="ECO:0000313" key="8">
    <source>
        <dbReference type="EMBL" id="SSD58529.1"/>
    </source>
</evidence>
<comment type="subunit">
    <text evidence="7">Associated with the spliceosome.</text>
</comment>
<feature type="repeat" description="WD" evidence="6">
    <location>
        <begin position="161"/>
        <end position="202"/>
    </location>
</feature>
<proteinExistence type="inferred from homology"/>
<dbReference type="PROSITE" id="PS50294">
    <property type="entry name" value="WD_REPEATS_REGION"/>
    <property type="match status" value="5"/>
</dbReference>
<organism evidence="8 9">
    <name type="scientific">Saccharomycodes ludwigii</name>
    <dbReference type="NCBI Taxonomy" id="36035"/>
    <lineage>
        <taxon>Eukaryota</taxon>
        <taxon>Fungi</taxon>
        <taxon>Dikarya</taxon>
        <taxon>Ascomycota</taxon>
        <taxon>Saccharomycotina</taxon>
        <taxon>Saccharomycetes</taxon>
        <taxon>Saccharomycodales</taxon>
        <taxon>Saccharomycodaceae</taxon>
        <taxon>Saccharomycodes</taxon>
    </lineage>
</organism>
<dbReference type="GO" id="GO:0071011">
    <property type="term" value="C:precatalytic spliceosome"/>
    <property type="evidence" value="ECO:0007669"/>
    <property type="project" value="TreeGrafter"/>
</dbReference>
<dbReference type="Pfam" id="PF00400">
    <property type="entry name" value="WD40"/>
    <property type="match status" value="6"/>
</dbReference>
<keyword evidence="7" id="KW-0507">mRNA processing</keyword>
<dbReference type="InterPro" id="IPR036322">
    <property type="entry name" value="WD40_repeat_dom_sf"/>
</dbReference>
<dbReference type="OrthoDB" id="10256122at2759"/>
<evidence type="ECO:0000256" key="1">
    <source>
        <dbReference type="ARBA" id="ARBA00022574"/>
    </source>
</evidence>
<dbReference type="PANTHER" id="PTHR19923:SF0">
    <property type="entry name" value="PLEIOTROPIC REGULATOR 1"/>
    <property type="match status" value="1"/>
</dbReference>
<feature type="repeat" description="WD" evidence="6">
    <location>
        <begin position="72"/>
        <end position="106"/>
    </location>
</feature>
<dbReference type="InterPro" id="IPR015943">
    <property type="entry name" value="WD40/YVTN_repeat-like_dom_sf"/>
</dbReference>